<evidence type="ECO:0000256" key="1">
    <source>
        <dbReference type="ARBA" id="ARBA00004123"/>
    </source>
</evidence>
<evidence type="ECO:0000313" key="8">
    <source>
        <dbReference type="EMBL" id="CAA7400288.1"/>
    </source>
</evidence>
<dbReference type="InterPro" id="IPR001471">
    <property type="entry name" value="AP2/ERF_dom"/>
</dbReference>
<keyword evidence="5" id="KW-0539">Nucleus</keyword>
<evidence type="ECO:0000256" key="6">
    <source>
        <dbReference type="SAM" id="MobiDB-lite"/>
    </source>
</evidence>
<dbReference type="PROSITE" id="PS51032">
    <property type="entry name" value="AP2_ERF"/>
    <property type="match status" value="1"/>
</dbReference>
<keyword evidence="2" id="KW-0805">Transcription regulation</keyword>
<dbReference type="AlphaFoldDB" id="A0A7I8KT57"/>
<dbReference type="InterPro" id="IPR044808">
    <property type="entry name" value="ERF_plant"/>
</dbReference>
<dbReference type="PRINTS" id="PR00367">
    <property type="entry name" value="ETHRSPELEMNT"/>
</dbReference>
<reference evidence="8" key="1">
    <citation type="submission" date="2020-02" db="EMBL/GenBank/DDBJ databases">
        <authorList>
            <person name="Scholz U."/>
            <person name="Mascher M."/>
            <person name="Fiebig A."/>
        </authorList>
    </citation>
    <scope>NUCLEOTIDE SEQUENCE</scope>
</reference>
<dbReference type="GO" id="GO:0003700">
    <property type="term" value="F:DNA-binding transcription factor activity"/>
    <property type="evidence" value="ECO:0007669"/>
    <property type="project" value="InterPro"/>
</dbReference>
<dbReference type="SUPFAM" id="SSF54171">
    <property type="entry name" value="DNA-binding domain"/>
    <property type="match status" value="1"/>
</dbReference>
<keyword evidence="9" id="KW-1185">Reference proteome</keyword>
<dbReference type="PANTHER" id="PTHR31190:SF421">
    <property type="entry name" value="ETHYLENE-RESPONSIVE TRANSCRIPTION FACTOR ERF110"/>
    <property type="match status" value="1"/>
</dbReference>
<dbReference type="Pfam" id="PF00847">
    <property type="entry name" value="AP2"/>
    <property type="match status" value="1"/>
</dbReference>
<dbReference type="InterPro" id="IPR016177">
    <property type="entry name" value="DNA-bd_dom_sf"/>
</dbReference>
<feature type="domain" description="AP2/ERF" evidence="7">
    <location>
        <begin position="35"/>
        <end position="92"/>
    </location>
</feature>
<dbReference type="GO" id="GO:0003677">
    <property type="term" value="F:DNA binding"/>
    <property type="evidence" value="ECO:0007669"/>
    <property type="project" value="UniProtKB-KW"/>
</dbReference>
<comment type="subcellular location">
    <subcellularLocation>
        <location evidence="1">Nucleus</location>
    </subcellularLocation>
</comment>
<dbReference type="PANTHER" id="PTHR31190">
    <property type="entry name" value="DNA-BINDING DOMAIN"/>
    <property type="match status" value="1"/>
</dbReference>
<proteinExistence type="predicted"/>
<name>A0A7I8KT57_SPIIN</name>
<dbReference type="SMART" id="SM00380">
    <property type="entry name" value="AP2"/>
    <property type="match status" value="1"/>
</dbReference>
<evidence type="ECO:0000256" key="3">
    <source>
        <dbReference type="ARBA" id="ARBA00023125"/>
    </source>
</evidence>
<organism evidence="8 9">
    <name type="scientific">Spirodela intermedia</name>
    <name type="common">Intermediate duckweed</name>
    <dbReference type="NCBI Taxonomy" id="51605"/>
    <lineage>
        <taxon>Eukaryota</taxon>
        <taxon>Viridiplantae</taxon>
        <taxon>Streptophyta</taxon>
        <taxon>Embryophyta</taxon>
        <taxon>Tracheophyta</taxon>
        <taxon>Spermatophyta</taxon>
        <taxon>Magnoliopsida</taxon>
        <taxon>Liliopsida</taxon>
        <taxon>Araceae</taxon>
        <taxon>Lemnoideae</taxon>
        <taxon>Spirodela</taxon>
    </lineage>
</organism>
<keyword evidence="3" id="KW-0238">DNA-binding</keyword>
<dbReference type="CDD" id="cd00018">
    <property type="entry name" value="AP2"/>
    <property type="match status" value="1"/>
</dbReference>
<dbReference type="FunFam" id="3.30.730.10:FF:000001">
    <property type="entry name" value="Ethylene-responsive transcription factor 2"/>
    <property type="match status" value="1"/>
</dbReference>
<evidence type="ECO:0000256" key="2">
    <source>
        <dbReference type="ARBA" id="ARBA00023015"/>
    </source>
</evidence>
<dbReference type="GO" id="GO:0005634">
    <property type="term" value="C:nucleus"/>
    <property type="evidence" value="ECO:0007669"/>
    <property type="project" value="UniProtKB-SubCell"/>
</dbReference>
<dbReference type="Gene3D" id="3.30.730.10">
    <property type="entry name" value="AP2/ERF domain"/>
    <property type="match status" value="1"/>
</dbReference>
<evidence type="ECO:0000256" key="5">
    <source>
        <dbReference type="ARBA" id="ARBA00023242"/>
    </source>
</evidence>
<keyword evidence="4" id="KW-0804">Transcription</keyword>
<accession>A0A7I8KT57</accession>
<dbReference type="GO" id="GO:0009873">
    <property type="term" value="P:ethylene-activated signaling pathway"/>
    <property type="evidence" value="ECO:0007669"/>
    <property type="project" value="InterPro"/>
</dbReference>
<dbReference type="InterPro" id="IPR036955">
    <property type="entry name" value="AP2/ERF_dom_sf"/>
</dbReference>
<dbReference type="OrthoDB" id="786597at2759"/>
<sequence>MKLKQDCKVSEGPAVEAASSAAGEGRRRHGGTRRRFRGVRQRPWGKWAAEIRDPHRAARVWLGTFDTAESAALAYDRAALHYRGCKAKLNFPENVSLSTQLPAAAAQPVNSPSVVPDMRDYSLYSSLLQNAGDQQSGFNQLCQSSPSPLWDYFYAMERPEHQEQRHQTHVGPLESPCFRGEDWLEPGGCPPH</sequence>
<dbReference type="Proteomes" id="UP000663760">
    <property type="component" value="Chromosome 8"/>
</dbReference>
<feature type="compositionally biased region" description="Basic residues" evidence="6">
    <location>
        <begin position="26"/>
        <end position="37"/>
    </location>
</feature>
<gene>
    <name evidence="8" type="ORF">SI8410_08010966</name>
</gene>
<evidence type="ECO:0000313" key="9">
    <source>
        <dbReference type="Proteomes" id="UP000663760"/>
    </source>
</evidence>
<evidence type="ECO:0000256" key="4">
    <source>
        <dbReference type="ARBA" id="ARBA00023163"/>
    </source>
</evidence>
<evidence type="ECO:0000259" key="7">
    <source>
        <dbReference type="PROSITE" id="PS51032"/>
    </source>
</evidence>
<dbReference type="EMBL" id="LR746271">
    <property type="protein sequence ID" value="CAA7400288.1"/>
    <property type="molecule type" value="Genomic_DNA"/>
</dbReference>
<protein>
    <recommendedName>
        <fullName evidence="7">AP2/ERF domain-containing protein</fullName>
    </recommendedName>
</protein>
<feature type="region of interest" description="Disordered" evidence="6">
    <location>
        <begin position="1"/>
        <end position="37"/>
    </location>
</feature>